<proteinExistence type="predicted"/>
<dbReference type="PANTHER" id="PTHR43662">
    <property type="match status" value="1"/>
</dbReference>
<sequence length="330" mass="35970">MLRFQCSQLVTERLDPLVNPGLLPSPHLHQIVGGSSFNATLSHDLAALSTCTSCTFLDDASNYWTAVLFFRARNGTYKRVPQVPGLGLGGRGGITVYYIPPRTAGAKTTAFRPGFRMLVGDVGAKTAAAAAGDPKICHRCMPISGEHSHLNCAAPDAVTLPGRFCPGGIRSVVTFPTCWDGVRLDSVDHRSHMAYPVKGTETDPFDYDGGTCPESHPVKVPQVMYEVQWDTTQFNDRALWPEEDGLQPFVWSSGDKHGYSQHGDYVFGWKGDALQRAMDNRCFGEVCEGLPTQTPEKAAECTKPVDVDEDIDSCEITSHLVTYLDIIGLS</sequence>
<gene>
    <name evidence="2" type="ORF">B0T18DRAFT_320261</name>
</gene>
<feature type="domain" description="DUF1996" evidence="1">
    <location>
        <begin position="15"/>
        <end position="269"/>
    </location>
</feature>
<dbReference type="Proteomes" id="UP001172155">
    <property type="component" value="Unassembled WGS sequence"/>
</dbReference>
<accession>A0AA40K9W3</accession>
<dbReference type="AlphaFoldDB" id="A0AA40K9W3"/>
<dbReference type="Pfam" id="PF09362">
    <property type="entry name" value="DUF1996"/>
    <property type="match status" value="1"/>
</dbReference>
<protein>
    <recommendedName>
        <fullName evidence="1">DUF1996 domain-containing protein</fullName>
    </recommendedName>
</protein>
<comment type="caution">
    <text evidence="2">The sequence shown here is derived from an EMBL/GenBank/DDBJ whole genome shotgun (WGS) entry which is preliminary data.</text>
</comment>
<evidence type="ECO:0000259" key="1">
    <source>
        <dbReference type="Pfam" id="PF09362"/>
    </source>
</evidence>
<name>A0AA40K9W3_9PEZI</name>
<dbReference type="PANTHER" id="PTHR43662:SF2">
    <property type="entry name" value="DUF1996 DOMAIN-CONTAINING PROTEIN"/>
    <property type="match status" value="1"/>
</dbReference>
<dbReference type="EMBL" id="JAUKUD010000002">
    <property type="protein sequence ID" value="KAK0751275.1"/>
    <property type="molecule type" value="Genomic_DNA"/>
</dbReference>
<organism evidence="2 3">
    <name type="scientific">Schizothecium vesticola</name>
    <dbReference type="NCBI Taxonomy" id="314040"/>
    <lineage>
        <taxon>Eukaryota</taxon>
        <taxon>Fungi</taxon>
        <taxon>Dikarya</taxon>
        <taxon>Ascomycota</taxon>
        <taxon>Pezizomycotina</taxon>
        <taxon>Sordariomycetes</taxon>
        <taxon>Sordariomycetidae</taxon>
        <taxon>Sordariales</taxon>
        <taxon>Schizotheciaceae</taxon>
        <taxon>Schizothecium</taxon>
    </lineage>
</organism>
<evidence type="ECO:0000313" key="2">
    <source>
        <dbReference type="EMBL" id="KAK0751275.1"/>
    </source>
</evidence>
<keyword evidence="3" id="KW-1185">Reference proteome</keyword>
<evidence type="ECO:0000313" key="3">
    <source>
        <dbReference type="Proteomes" id="UP001172155"/>
    </source>
</evidence>
<reference evidence="2" key="1">
    <citation type="submission" date="2023-06" db="EMBL/GenBank/DDBJ databases">
        <title>Genome-scale phylogeny and comparative genomics of the fungal order Sordariales.</title>
        <authorList>
            <consortium name="Lawrence Berkeley National Laboratory"/>
            <person name="Hensen N."/>
            <person name="Bonometti L."/>
            <person name="Westerberg I."/>
            <person name="Brannstrom I.O."/>
            <person name="Guillou S."/>
            <person name="Cros-Aarteil S."/>
            <person name="Calhoun S."/>
            <person name="Haridas S."/>
            <person name="Kuo A."/>
            <person name="Mondo S."/>
            <person name="Pangilinan J."/>
            <person name="Riley R."/>
            <person name="LaButti K."/>
            <person name="Andreopoulos B."/>
            <person name="Lipzen A."/>
            <person name="Chen C."/>
            <person name="Yanf M."/>
            <person name="Daum C."/>
            <person name="Ng V."/>
            <person name="Clum A."/>
            <person name="Steindorff A."/>
            <person name="Ohm R."/>
            <person name="Martin F."/>
            <person name="Silar P."/>
            <person name="Natvig D."/>
            <person name="Lalanne C."/>
            <person name="Gautier V."/>
            <person name="Ament-velasquez S.L."/>
            <person name="Kruys A."/>
            <person name="Hutchinson M.I."/>
            <person name="Powell A.J."/>
            <person name="Barry K."/>
            <person name="Miller A.N."/>
            <person name="Grigoriev I.V."/>
            <person name="Debuchy R."/>
            <person name="Gladieux P."/>
            <person name="Thoren M.H."/>
            <person name="Johannesson H."/>
        </authorList>
    </citation>
    <scope>NUCLEOTIDE SEQUENCE</scope>
    <source>
        <strain evidence="2">SMH3187-1</strain>
    </source>
</reference>
<dbReference type="InterPro" id="IPR018535">
    <property type="entry name" value="DUF1996"/>
</dbReference>